<dbReference type="RefSeq" id="WP_217776907.1">
    <property type="nucleotide sequence ID" value="NZ_JAHRWL010000001.1"/>
</dbReference>
<evidence type="ECO:0000256" key="1">
    <source>
        <dbReference type="SAM" id="SignalP"/>
    </source>
</evidence>
<dbReference type="Proteomes" id="UP001166293">
    <property type="component" value="Unassembled WGS sequence"/>
</dbReference>
<keyword evidence="3" id="KW-1185">Reference proteome</keyword>
<gene>
    <name evidence="2" type="ORF">KUH32_04740</name>
</gene>
<feature type="chain" id="PRO_5047409090" description="Cytochrome c domain-containing protein" evidence="1">
    <location>
        <begin position="27"/>
        <end position="168"/>
    </location>
</feature>
<organism evidence="2 3">
    <name type="scientific">Thalassococcus arenae</name>
    <dbReference type="NCBI Taxonomy" id="2851652"/>
    <lineage>
        <taxon>Bacteria</taxon>
        <taxon>Pseudomonadati</taxon>
        <taxon>Pseudomonadota</taxon>
        <taxon>Alphaproteobacteria</taxon>
        <taxon>Rhodobacterales</taxon>
        <taxon>Roseobacteraceae</taxon>
        <taxon>Thalassococcus</taxon>
    </lineage>
</organism>
<accession>A0ABS6N4Y6</accession>
<feature type="signal peptide" evidence="1">
    <location>
        <begin position="1"/>
        <end position="26"/>
    </location>
</feature>
<name>A0ABS6N4Y6_9RHOB</name>
<comment type="caution">
    <text evidence="2">The sequence shown here is derived from an EMBL/GenBank/DDBJ whole genome shotgun (WGS) entry which is preliminary data.</text>
</comment>
<proteinExistence type="predicted"/>
<keyword evidence="1" id="KW-0732">Signal</keyword>
<sequence length="168" mass="18044">MSPILFRLVAAVCLGCILAFPGVAGAQSQDDPHGLYEIRCGGCHAPHAGDFVFDSLTTGATGLVGVKTGLPVRDFLASGHGRLSDDEIDRVVALLQTVFDGGHLFRDKCLICHDRAVVLARTKLIVKGGVLTGRYTGRDIPEFLKIHGRLTPEEVPAVARMLERQLSQ</sequence>
<evidence type="ECO:0000313" key="3">
    <source>
        <dbReference type="Proteomes" id="UP001166293"/>
    </source>
</evidence>
<evidence type="ECO:0008006" key="4">
    <source>
        <dbReference type="Google" id="ProtNLM"/>
    </source>
</evidence>
<reference evidence="2" key="1">
    <citation type="submission" date="2021-06" db="EMBL/GenBank/DDBJ databases">
        <title>Thalassococcus sp. CAU 1522 isolated from sea sand, Republic of Korea.</title>
        <authorList>
            <person name="Kim W."/>
        </authorList>
    </citation>
    <scope>NUCLEOTIDE SEQUENCE</scope>
    <source>
        <strain evidence="2">CAU 1522</strain>
    </source>
</reference>
<dbReference type="EMBL" id="JAHRWL010000001">
    <property type="protein sequence ID" value="MBV2359074.1"/>
    <property type="molecule type" value="Genomic_DNA"/>
</dbReference>
<protein>
    <recommendedName>
        <fullName evidence="4">Cytochrome c domain-containing protein</fullName>
    </recommendedName>
</protein>
<evidence type="ECO:0000313" key="2">
    <source>
        <dbReference type="EMBL" id="MBV2359074.1"/>
    </source>
</evidence>